<keyword evidence="6" id="KW-1185">Reference proteome</keyword>
<dbReference type="GO" id="GO:0005634">
    <property type="term" value="C:nucleus"/>
    <property type="evidence" value="ECO:0007669"/>
    <property type="project" value="TreeGrafter"/>
</dbReference>
<feature type="compositionally biased region" description="Low complexity" evidence="3">
    <location>
        <begin position="166"/>
        <end position="205"/>
    </location>
</feature>
<feature type="region of interest" description="Disordered" evidence="3">
    <location>
        <begin position="162"/>
        <end position="218"/>
    </location>
</feature>
<dbReference type="EMBL" id="FMWP01000087">
    <property type="protein sequence ID" value="SCZ95689.1"/>
    <property type="molecule type" value="Genomic_DNA"/>
</dbReference>
<dbReference type="InterPro" id="IPR008271">
    <property type="entry name" value="Ser/Thr_kinase_AS"/>
</dbReference>
<evidence type="ECO:0000259" key="4">
    <source>
        <dbReference type="PROSITE" id="PS50011"/>
    </source>
</evidence>
<organism evidence="5 6">
    <name type="scientific">Microbotryum saponariae</name>
    <dbReference type="NCBI Taxonomy" id="289078"/>
    <lineage>
        <taxon>Eukaryota</taxon>
        <taxon>Fungi</taxon>
        <taxon>Dikarya</taxon>
        <taxon>Basidiomycota</taxon>
        <taxon>Pucciniomycotina</taxon>
        <taxon>Microbotryomycetes</taxon>
        <taxon>Microbotryales</taxon>
        <taxon>Microbotryaceae</taxon>
        <taxon>Microbotryum</taxon>
    </lineage>
</organism>
<evidence type="ECO:0000256" key="3">
    <source>
        <dbReference type="SAM" id="MobiDB-lite"/>
    </source>
</evidence>
<proteinExistence type="predicted"/>
<name>A0A2X0KPA4_9BASI</name>
<accession>A0A2X0KPA4</accession>
<dbReference type="OrthoDB" id="10252171at2759"/>
<evidence type="ECO:0000256" key="2">
    <source>
        <dbReference type="ARBA" id="ARBA00022840"/>
    </source>
</evidence>
<dbReference type="InterPro" id="IPR011009">
    <property type="entry name" value="Kinase-like_dom_sf"/>
</dbReference>
<dbReference type="SUPFAM" id="SSF56112">
    <property type="entry name" value="Protein kinase-like (PK-like)"/>
    <property type="match status" value="2"/>
</dbReference>
<dbReference type="GO" id="GO:0004674">
    <property type="term" value="F:protein serine/threonine kinase activity"/>
    <property type="evidence" value="ECO:0007669"/>
    <property type="project" value="TreeGrafter"/>
</dbReference>
<dbReference type="GO" id="GO:0005829">
    <property type="term" value="C:cytosol"/>
    <property type="evidence" value="ECO:0007669"/>
    <property type="project" value="TreeGrafter"/>
</dbReference>
<dbReference type="GO" id="GO:0005524">
    <property type="term" value="F:ATP binding"/>
    <property type="evidence" value="ECO:0007669"/>
    <property type="project" value="UniProtKB-KW"/>
</dbReference>
<dbReference type="AlphaFoldDB" id="A0A2X0KPA4"/>
<dbReference type="PANTHER" id="PTHR24346:SF72">
    <property type="entry name" value="CAMK PROTEIN KINASE"/>
    <property type="match status" value="1"/>
</dbReference>
<dbReference type="GO" id="GO:0045719">
    <property type="term" value="P:negative regulation of glycogen biosynthetic process"/>
    <property type="evidence" value="ECO:0007669"/>
    <property type="project" value="TreeGrafter"/>
</dbReference>
<dbReference type="Pfam" id="PF00069">
    <property type="entry name" value="Pkinase"/>
    <property type="match status" value="2"/>
</dbReference>
<dbReference type="SMART" id="SM00220">
    <property type="entry name" value="S_TKc"/>
    <property type="match status" value="1"/>
</dbReference>
<dbReference type="PROSITE" id="PS50011">
    <property type="entry name" value="PROTEIN_KINASE_DOM"/>
    <property type="match status" value="1"/>
</dbReference>
<protein>
    <submittedName>
        <fullName evidence="5">BZ3500_MvSof-1268-A1-R1_Chr8-1g09731 protein</fullName>
    </submittedName>
</protein>
<gene>
    <name evidence="5" type="ORF">BZ3500_MVSOF-1268-A1-R1_CHR8-1G09731</name>
</gene>
<dbReference type="PROSITE" id="PS00108">
    <property type="entry name" value="PROTEIN_KINASE_ST"/>
    <property type="match status" value="1"/>
</dbReference>
<keyword evidence="2" id="KW-0067">ATP-binding</keyword>
<dbReference type="STRING" id="289078.A0A2X0KPA4"/>
<evidence type="ECO:0000313" key="6">
    <source>
        <dbReference type="Proteomes" id="UP000249723"/>
    </source>
</evidence>
<dbReference type="PANTHER" id="PTHR24346">
    <property type="entry name" value="MAP/MICROTUBULE AFFINITY-REGULATING KINASE"/>
    <property type="match status" value="1"/>
</dbReference>
<reference evidence="6" key="1">
    <citation type="submission" date="2016-10" db="EMBL/GenBank/DDBJ databases">
        <authorList>
            <person name="Jeantristanb JTB J.-T."/>
            <person name="Ricardo R."/>
        </authorList>
    </citation>
    <scope>NUCLEOTIDE SEQUENCE [LARGE SCALE GENOMIC DNA]</scope>
</reference>
<feature type="domain" description="Protein kinase" evidence="4">
    <location>
        <begin position="20"/>
        <end position="395"/>
    </location>
</feature>
<dbReference type="Proteomes" id="UP000249723">
    <property type="component" value="Unassembled WGS sequence"/>
</dbReference>
<dbReference type="Gene3D" id="1.10.510.10">
    <property type="entry name" value="Transferase(Phosphotransferase) domain 1"/>
    <property type="match status" value="1"/>
</dbReference>
<sequence>MSAIDPSSSPPPGSFFHTHYQLEELIGSGGFGWVCKATRRADGRQVAIKLIFKNRMARESIVRARWEASEGLDMWEDGTIVLPLEAYILRQARHRGVVEYLDLFADDDYFYLVMEHHGSPWLKPSSHHHVGSIIPIPSPPSPPLTPPTASFYLHSLPSSSDMAAQASSPRSSEMMASSSHEFPRISRPTPIRRSSALNSLSLTSLEPKPQSTTMARSMPMMRRSSSSDLFECIEQHSHFNEPTARFLFAQIADAVYDLRKRGITHRDLKDENIVVDAAGCVKLIDFGSALHFRTSEPVSMCDRFFGTVSSASPETLDKVPYHPFPAEVWSLGVLLHILLTGSTPYPTRHHIRRAQRNRELNSKLSAAANDLLDQCFAVNVDERITLERLCDHPWMRMRS</sequence>
<evidence type="ECO:0000256" key="1">
    <source>
        <dbReference type="ARBA" id="ARBA00022741"/>
    </source>
</evidence>
<keyword evidence="1" id="KW-0547">Nucleotide-binding</keyword>
<dbReference type="InterPro" id="IPR000719">
    <property type="entry name" value="Prot_kinase_dom"/>
</dbReference>
<dbReference type="Gene3D" id="3.30.200.20">
    <property type="entry name" value="Phosphorylase Kinase, domain 1"/>
    <property type="match status" value="1"/>
</dbReference>
<dbReference type="GO" id="GO:0035556">
    <property type="term" value="P:intracellular signal transduction"/>
    <property type="evidence" value="ECO:0007669"/>
    <property type="project" value="TreeGrafter"/>
</dbReference>
<evidence type="ECO:0000313" key="5">
    <source>
        <dbReference type="EMBL" id="SCZ95689.1"/>
    </source>
</evidence>